<keyword evidence="3" id="KW-1185">Reference proteome</keyword>
<dbReference type="Gene3D" id="3.40.50.720">
    <property type="entry name" value="NAD(P)-binding Rossmann-like Domain"/>
    <property type="match status" value="1"/>
</dbReference>
<evidence type="ECO:0000313" key="2">
    <source>
        <dbReference type="EMBL" id="KXK59508.1"/>
    </source>
</evidence>
<dbReference type="PANTHER" id="PTHR43245:SF13">
    <property type="entry name" value="UDP-D-APIOSE_UDP-D-XYLOSE SYNTHASE 2"/>
    <property type="match status" value="1"/>
</dbReference>
<proteinExistence type="predicted"/>
<protein>
    <submittedName>
        <fullName evidence="2">NarL family transcriptional regulator</fullName>
    </submittedName>
</protein>
<dbReference type="InterPro" id="IPR036291">
    <property type="entry name" value="NAD(P)-bd_dom_sf"/>
</dbReference>
<sequence length="300" mass="30920">MLLFGASGFLGGAVHRALAARAHVVAPARRECDLVAATPAELAALLTRVRPQALVVCAGPIVGSADDFTRAYPVVTGKLLGALAAAAPRARLVRLGSAAEYGVVAAGHRVAETDPARPVSDYGRSQFAATGLVESAGPDVDAVVLRVFNPVGPGLSEGNLLGRAATLVGAAVARGDPAVELPLDAAHRDFVDVRDVARAVVAAVHADRLPHRVYNVGSGTAVAVADAVRHLADLAGYAGGFTDGRRVTGTDRSSAVPWMCADVSRAGRDLDWWPEHTLTDSLAALWAARDDQGQRVTAPS</sequence>
<gene>
    <name evidence="2" type="ORF">AWW66_23860</name>
</gene>
<comment type="caution">
    <text evidence="2">The sequence shown here is derived from an EMBL/GenBank/DDBJ whole genome shotgun (WGS) entry which is preliminary data.</text>
</comment>
<dbReference type="InterPro" id="IPR050177">
    <property type="entry name" value="Lipid_A_modif_metabolic_enz"/>
</dbReference>
<organism evidence="2 3">
    <name type="scientific">Micromonospora rosaria</name>
    <dbReference type="NCBI Taxonomy" id="47874"/>
    <lineage>
        <taxon>Bacteria</taxon>
        <taxon>Bacillati</taxon>
        <taxon>Actinomycetota</taxon>
        <taxon>Actinomycetes</taxon>
        <taxon>Micromonosporales</taxon>
        <taxon>Micromonosporaceae</taxon>
        <taxon>Micromonospora</taxon>
    </lineage>
</organism>
<reference evidence="2 3" key="1">
    <citation type="submission" date="2016-01" db="EMBL/GenBank/DDBJ databases">
        <title>Whole genome sequence and analysis of Micromonospora rosaria DSM 803, which can produce antibacterial substance rosamicin.</title>
        <authorList>
            <person name="Yang H."/>
            <person name="He X."/>
            <person name="Zhu D."/>
        </authorList>
    </citation>
    <scope>NUCLEOTIDE SEQUENCE [LARGE SCALE GENOMIC DNA]</scope>
    <source>
        <strain evidence="2 3">DSM 803</strain>
    </source>
</reference>
<dbReference type="Pfam" id="PF01370">
    <property type="entry name" value="Epimerase"/>
    <property type="match status" value="1"/>
</dbReference>
<dbReference type="SUPFAM" id="SSF51735">
    <property type="entry name" value="NAD(P)-binding Rossmann-fold domains"/>
    <property type="match status" value="1"/>
</dbReference>
<accession>A0A136PM87</accession>
<dbReference type="OrthoDB" id="62093at2"/>
<dbReference type="AlphaFoldDB" id="A0A136PM87"/>
<evidence type="ECO:0000313" key="3">
    <source>
        <dbReference type="Proteomes" id="UP000070620"/>
    </source>
</evidence>
<dbReference type="Proteomes" id="UP000070620">
    <property type="component" value="Unassembled WGS sequence"/>
</dbReference>
<dbReference type="InterPro" id="IPR001509">
    <property type="entry name" value="Epimerase_deHydtase"/>
</dbReference>
<dbReference type="PANTHER" id="PTHR43245">
    <property type="entry name" value="BIFUNCTIONAL POLYMYXIN RESISTANCE PROTEIN ARNA"/>
    <property type="match status" value="1"/>
</dbReference>
<dbReference type="EMBL" id="LRQV01000110">
    <property type="protein sequence ID" value="KXK59508.1"/>
    <property type="molecule type" value="Genomic_DNA"/>
</dbReference>
<feature type="domain" description="NAD-dependent epimerase/dehydratase" evidence="1">
    <location>
        <begin position="1"/>
        <end position="217"/>
    </location>
</feature>
<evidence type="ECO:0000259" key="1">
    <source>
        <dbReference type="Pfam" id="PF01370"/>
    </source>
</evidence>
<name>A0A136PM87_9ACTN</name>